<evidence type="ECO:0000313" key="2">
    <source>
        <dbReference type="EMBL" id="KJA22866.1"/>
    </source>
</evidence>
<dbReference type="AlphaFoldDB" id="A0A0D2P2B2"/>
<dbReference type="Proteomes" id="UP000054270">
    <property type="component" value="Unassembled WGS sequence"/>
</dbReference>
<proteinExistence type="predicted"/>
<keyword evidence="3" id="KW-1185">Reference proteome</keyword>
<accession>A0A0D2P2B2</accession>
<reference evidence="3" key="1">
    <citation type="submission" date="2014-04" db="EMBL/GenBank/DDBJ databases">
        <title>Evolutionary Origins and Diversification of the Mycorrhizal Mutualists.</title>
        <authorList>
            <consortium name="DOE Joint Genome Institute"/>
            <consortium name="Mycorrhizal Genomics Consortium"/>
            <person name="Kohler A."/>
            <person name="Kuo A."/>
            <person name="Nagy L.G."/>
            <person name="Floudas D."/>
            <person name="Copeland A."/>
            <person name="Barry K.W."/>
            <person name="Cichocki N."/>
            <person name="Veneault-Fourrey C."/>
            <person name="LaButti K."/>
            <person name="Lindquist E.A."/>
            <person name="Lipzen A."/>
            <person name="Lundell T."/>
            <person name="Morin E."/>
            <person name="Murat C."/>
            <person name="Riley R."/>
            <person name="Ohm R."/>
            <person name="Sun H."/>
            <person name="Tunlid A."/>
            <person name="Henrissat B."/>
            <person name="Grigoriev I.V."/>
            <person name="Hibbett D.S."/>
            <person name="Martin F."/>
        </authorList>
    </citation>
    <scope>NUCLEOTIDE SEQUENCE [LARGE SCALE GENOMIC DNA]</scope>
    <source>
        <strain evidence="3">FD-334 SS-4</strain>
    </source>
</reference>
<feature type="region of interest" description="Disordered" evidence="1">
    <location>
        <begin position="125"/>
        <end position="147"/>
    </location>
</feature>
<gene>
    <name evidence="2" type="ORF">HYPSUDRAFT_40654</name>
</gene>
<name>A0A0D2P2B2_HYPSF</name>
<evidence type="ECO:0000313" key="3">
    <source>
        <dbReference type="Proteomes" id="UP000054270"/>
    </source>
</evidence>
<organism evidence="2 3">
    <name type="scientific">Hypholoma sublateritium (strain FD-334 SS-4)</name>
    <dbReference type="NCBI Taxonomy" id="945553"/>
    <lineage>
        <taxon>Eukaryota</taxon>
        <taxon>Fungi</taxon>
        <taxon>Dikarya</taxon>
        <taxon>Basidiomycota</taxon>
        <taxon>Agaricomycotina</taxon>
        <taxon>Agaricomycetes</taxon>
        <taxon>Agaricomycetidae</taxon>
        <taxon>Agaricales</taxon>
        <taxon>Agaricineae</taxon>
        <taxon>Strophariaceae</taxon>
        <taxon>Hypholoma</taxon>
    </lineage>
</organism>
<evidence type="ECO:0000256" key="1">
    <source>
        <dbReference type="SAM" id="MobiDB-lite"/>
    </source>
</evidence>
<dbReference type="EMBL" id="KN817547">
    <property type="protein sequence ID" value="KJA22866.1"/>
    <property type="molecule type" value="Genomic_DNA"/>
</dbReference>
<protein>
    <submittedName>
        <fullName evidence="2">Uncharacterized protein</fullName>
    </submittedName>
</protein>
<sequence>MQLTAHAAVSATRKGILHRTAGCSRSKRTSYEEDTSTPSSPCYGVERAATRREMYIWGVRCGYAQRLRGCSCTPRSRLRREPVQTVRPQLKAPCSGIYSPLDMDRTITAESHFAFVDSVVFCTARERPPQPPPNLQRTRVSPSREPGSELPLALILAHRCPREGGPFSHRMDRLIDDCM</sequence>